<dbReference type="EMBL" id="JALLAZ020001758">
    <property type="protein sequence ID" value="KAL3765130.1"/>
    <property type="molecule type" value="Genomic_DNA"/>
</dbReference>
<accession>A0ABD3MM55</accession>
<evidence type="ECO:0000256" key="1">
    <source>
        <dbReference type="SAM" id="MobiDB-lite"/>
    </source>
</evidence>
<evidence type="ECO:0000313" key="3">
    <source>
        <dbReference type="Proteomes" id="UP001530315"/>
    </source>
</evidence>
<organism evidence="2 3">
    <name type="scientific">Stephanodiscus triporus</name>
    <dbReference type="NCBI Taxonomy" id="2934178"/>
    <lineage>
        <taxon>Eukaryota</taxon>
        <taxon>Sar</taxon>
        <taxon>Stramenopiles</taxon>
        <taxon>Ochrophyta</taxon>
        <taxon>Bacillariophyta</taxon>
        <taxon>Coscinodiscophyceae</taxon>
        <taxon>Thalassiosirophycidae</taxon>
        <taxon>Stephanodiscales</taxon>
        <taxon>Stephanodiscaceae</taxon>
        <taxon>Stephanodiscus</taxon>
    </lineage>
</organism>
<comment type="caution">
    <text evidence="2">The sequence shown here is derived from an EMBL/GenBank/DDBJ whole genome shotgun (WGS) entry which is preliminary data.</text>
</comment>
<sequence length="64" mass="6888">MRLTKGSGLSFKDFQKMRTMISRMSKQAGLGGPERDDADEMVPALAGSGGNRDARRAAKTKGED</sequence>
<evidence type="ECO:0000313" key="2">
    <source>
        <dbReference type="EMBL" id="KAL3765130.1"/>
    </source>
</evidence>
<dbReference type="AlphaFoldDB" id="A0ABD3MM55"/>
<dbReference type="Proteomes" id="UP001530315">
    <property type="component" value="Unassembled WGS sequence"/>
</dbReference>
<keyword evidence="3" id="KW-1185">Reference proteome</keyword>
<reference evidence="2 3" key="1">
    <citation type="submission" date="2024-10" db="EMBL/GenBank/DDBJ databases">
        <title>Updated reference genomes for cyclostephanoid diatoms.</title>
        <authorList>
            <person name="Roberts W.R."/>
            <person name="Alverson A.J."/>
        </authorList>
    </citation>
    <scope>NUCLEOTIDE SEQUENCE [LARGE SCALE GENOMIC DNA]</scope>
    <source>
        <strain evidence="2 3">AJA276-08</strain>
    </source>
</reference>
<feature type="compositionally biased region" description="Basic and acidic residues" evidence="1">
    <location>
        <begin position="52"/>
        <end position="64"/>
    </location>
</feature>
<evidence type="ECO:0008006" key="4">
    <source>
        <dbReference type="Google" id="ProtNLM"/>
    </source>
</evidence>
<gene>
    <name evidence="2" type="ORF">ACHAW5_000799</name>
</gene>
<feature type="region of interest" description="Disordered" evidence="1">
    <location>
        <begin position="20"/>
        <end position="64"/>
    </location>
</feature>
<proteinExistence type="predicted"/>
<protein>
    <recommendedName>
        <fullName evidence="4">Signal recognition particle SRP54 subunit M-domain domain-containing protein</fullName>
    </recommendedName>
</protein>
<name>A0ABD3MM55_9STRA</name>